<sequence>MTSSVVGFVVLRREKNDMPRPVVMSALLFSLQREKKMICAVMAVAYIKIGEKEIFGLSVSALFSSPRGKDDIYVTRQVVDLLSIREGERMICSWRRDALLLSEREKDDTWPVSSRLCCLSEREKDDMCGRQ</sequence>
<comment type="caution">
    <text evidence="1">The sequence shown here is derived from an EMBL/GenBank/DDBJ whole genome shotgun (WGS) entry which is preliminary data.</text>
</comment>
<dbReference type="Proteomes" id="UP000499080">
    <property type="component" value="Unassembled WGS sequence"/>
</dbReference>
<proteinExistence type="predicted"/>
<keyword evidence="2" id="KW-1185">Reference proteome</keyword>
<dbReference type="AlphaFoldDB" id="A0A4Y2V6L1"/>
<organism evidence="1 2">
    <name type="scientific">Araneus ventricosus</name>
    <name type="common">Orbweaver spider</name>
    <name type="synonym">Epeira ventricosa</name>
    <dbReference type="NCBI Taxonomy" id="182803"/>
    <lineage>
        <taxon>Eukaryota</taxon>
        <taxon>Metazoa</taxon>
        <taxon>Ecdysozoa</taxon>
        <taxon>Arthropoda</taxon>
        <taxon>Chelicerata</taxon>
        <taxon>Arachnida</taxon>
        <taxon>Araneae</taxon>
        <taxon>Araneomorphae</taxon>
        <taxon>Entelegynae</taxon>
        <taxon>Araneoidea</taxon>
        <taxon>Araneidae</taxon>
        <taxon>Araneus</taxon>
    </lineage>
</organism>
<reference evidence="1 2" key="1">
    <citation type="journal article" date="2019" name="Sci. Rep.">
        <title>Orb-weaving spider Araneus ventricosus genome elucidates the spidroin gene catalogue.</title>
        <authorList>
            <person name="Kono N."/>
            <person name="Nakamura H."/>
            <person name="Ohtoshi R."/>
            <person name="Moran D.A.P."/>
            <person name="Shinohara A."/>
            <person name="Yoshida Y."/>
            <person name="Fujiwara M."/>
            <person name="Mori M."/>
            <person name="Tomita M."/>
            <person name="Arakawa K."/>
        </authorList>
    </citation>
    <scope>NUCLEOTIDE SEQUENCE [LARGE SCALE GENOMIC DNA]</scope>
</reference>
<dbReference type="EMBL" id="BGPR01044195">
    <property type="protein sequence ID" value="GBO20919.1"/>
    <property type="molecule type" value="Genomic_DNA"/>
</dbReference>
<evidence type="ECO:0000313" key="1">
    <source>
        <dbReference type="EMBL" id="GBO20919.1"/>
    </source>
</evidence>
<protein>
    <submittedName>
        <fullName evidence="1">Uncharacterized protein</fullName>
    </submittedName>
</protein>
<accession>A0A4Y2V6L1</accession>
<evidence type="ECO:0000313" key="2">
    <source>
        <dbReference type="Proteomes" id="UP000499080"/>
    </source>
</evidence>
<name>A0A4Y2V6L1_ARAVE</name>
<gene>
    <name evidence="1" type="ORF">AVEN_158788_1</name>
</gene>